<proteinExistence type="predicted"/>
<dbReference type="InterPro" id="IPR016135">
    <property type="entry name" value="UBQ-conjugating_enzyme/RWD"/>
</dbReference>
<evidence type="ECO:0000256" key="1">
    <source>
        <dbReference type="ARBA" id="ARBA00022679"/>
    </source>
</evidence>
<feature type="compositionally biased region" description="Acidic residues" evidence="3">
    <location>
        <begin position="298"/>
        <end position="315"/>
    </location>
</feature>
<dbReference type="GO" id="GO:0061631">
    <property type="term" value="F:ubiquitin conjugating enzyme activity"/>
    <property type="evidence" value="ECO:0007669"/>
    <property type="project" value="TreeGrafter"/>
</dbReference>
<name>A0A9W8JH67_9AGAR</name>
<evidence type="ECO:0000313" key="6">
    <source>
        <dbReference type="Proteomes" id="UP001140091"/>
    </source>
</evidence>
<dbReference type="PANTHER" id="PTHR46116">
    <property type="entry name" value="(E3-INDEPENDENT) E2 UBIQUITIN-CONJUGATING ENZYME"/>
    <property type="match status" value="1"/>
</dbReference>
<dbReference type="Gene3D" id="3.10.110.10">
    <property type="entry name" value="Ubiquitin Conjugating Enzyme"/>
    <property type="match status" value="1"/>
</dbReference>
<dbReference type="PANTHER" id="PTHR46116:SF15">
    <property type="entry name" value="(E3-INDEPENDENT) E2 UBIQUITIN-CONJUGATING ENZYME"/>
    <property type="match status" value="1"/>
</dbReference>
<dbReference type="InterPro" id="IPR000608">
    <property type="entry name" value="UBC"/>
</dbReference>
<dbReference type="PROSITE" id="PS50127">
    <property type="entry name" value="UBC_2"/>
    <property type="match status" value="1"/>
</dbReference>
<feature type="compositionally biased region" description="Basic and acidic residues" evidence="3">
    <location>
        <begin position="283"/>
        <end position="297"/>
    </location>
</feature>
<dbReference type="Proteomes" id="UP001140091">
    <property type="component" value="Unassembled WGS sequence"/>
</dbReference>
<evidence type="ECO:0000259" key="4">
    <source>
        <dbReference type="PROSITE" id="PS50127"/>
    </source>
</evidence>
<evidence type="ECO:0000256" key="3">
    <source>
        <dbReference type="SAM" id="MobiDB-lite"/>
    </source>
</evidence>
<dbReference type="CDD" id="cd23837">
    <property type="entry name" value="UBCc_UBE2O"/>
    <property type="match status" value="1"/>
</dbReference>
<accession>A0A9W8JH67</accession>
<feature type="compositionally biased region" description="Polar residues" evidence="3">
    <location>
        <begin position="335"/>
        <end position="345"/>
    </location>
</feature>
<gene>
    <name evidence="5" type="ORF">H1R20_g4352</name>
</gene>
<feature type="region of interest" description="Disordered" evidence="3">
    <location>
        <begin position="283"/>
        <end position="362"/>
    </location>
</feature>
<sequence length="645" mass="72658">MRVGDRVYLKDTSGAPLTQHGNEGDPAGIMQVHTYKVIETVSMFDVLWQDGVREKVRSIDVVPYMNPDEYDCWPGDHVLWKNEDGRRFAVVQSVDPDARTAKLHLEDSNTTELAPVLELDPNGASDPSQNDPSTAFDGFGVRRGDFVFIHREGTTNGCIKPRVPRIGELEPWVRELPHLDGSLNDWRRELVDLGQKLATERVPAGADEKLSTQHPSLQWFGEVSEIRLDGTIEITHPDGTIKDYPVERLTRLYDGMEQLQDEVWDDSDVSDDYVDNEDHVWVMEEDGQWRPEDHLSGEWEDTDDEDGDDAMDVDVDPVQYNDSAMEDATEDSKADSQSTPAQQDPANPAEVPRSTSLLPSEESENWQRFEILSSAPVDHAYYSTTPGTASKAFMSRLQREYRVLASSLPESIVIRAYEDRADLLRSLIIGPENTPYEDAPFVIDWMLDSNFPQSPPIAHFLSWTNGNGRVNPNLYEEGKVCLSILGTWVGDQSESWSAARSSLLQAFVSIQGLVLVKEPWFCEPAFDKLRGTEEGTINSRLYSEKAYVLSRGFIRRALEIPLGGLEKEIEWLYHANGGLEKVLRDSRRLIEVSKTHPELTPEDKHLAVPRLTAGGIITLERTLQKLQDIYDRRQNQTGSPGPSPA</sequence>
<keyword evidence="1" id="KW-0808">Transferase</keyword>
<reference evidence="5" key="1">
    <citation type="submission" date="2022-06" db="EMBL/GenBank/DDBJ databases">
        <title>Genome Sequence of Candolleomyces eurysporus.</title>
        <authorList>
            <person name="Buettner E."/>
        </authorList>
    </citation>
    <scope>NUCLEOTIDE SEQUENCE</scope>
    <source>
        <strain evidence="5">VTCC 930004</strain>
    </source>
</reference>
<dbReference type="SUPFAM" id="SSF54495">
    <property type="entry name" value="UBC-like"/>
    <property type="match status" value="1"/>
</dbReference>
<protein>
    <recommendedName>
        <fullName evidence="4">UBC core domain-containing protein</fullName>
    </recommendedName>
</protein>
<evidence type="ECO:0000313" key="5">
    <source>
        <dbReference type="EMBL" id="KAJ2932759.1"/>
    </source>
</evidence>
<keyword evidence="6" id="KW-1185">Reference proteome</keyword>
<dbReference type="OrthoDB" id="1926878at2759"/>
<feature type="non-terminal residue" evidence="5">
    <location>
        <position position="645"/>
    </location>
</feature>
<organism evidence="5 6">
    <name type="scientific">Candolleomyces eurysporus</name>
    <dbReference type="NCBI Taxonomy" id="2828524"/>
    <lineage>
        <taxon>Eukaryota</taxon>
        <taxon>Fungi</taxon>
        <taxon>Dikarya</taxon>
        <taxon>Basidiomycota</taxon>
        <taxon>Agaricomycotina</taxon>
        <taxon>Agaricomycetes</taxon>
        <taxon>Agaricomycetidae</taxon>
        <taxon>Agaricales</taxon>
        <taxon>Agaricineae</taxon>
        <taxon>Psathyrellaceae</taxon>
        <taxon>Candolleomyces</taxon>
    </lineage>
</organism>
<feature type="domain" description="UBC core" evidence="4">
    <location>
        <begin position="392"/>
        <end position="559"/>
    </location>
</feature>
<keyword evidence="2" id="KW-0833">Ubl conjugation pathway</keyword>
<dbReference type="AlphaFoldDB" id="A0A9W8JH67"/>
<evidence type="ECO:0000256" key="2">
    <source>
        <dbReference type="ARBA" id="ARBA00022786"/>
    </source>
</evidence>
<dbReference type="SMART" id="SM00212">
    <property type="entry name" value="UBCc"/>
    <property type="match status" value="1"/>
</dbReference>
<dbReference type="EMBL" id="JANBPK010000761">
    <property type="protein sequence ID" value="KAJ2932759.1"/>
    <property type="molecule type" value="Genomic_DNA"/>
</dbReference>
<dbReference type="Pfam" id="PF00179">
    <property type="entry name" value="UQ_con"/>
    <property type="match status" value="1"/>
</dbReference>
<comment type="caution">
    <text evidence="5">The sequence shown here is derived from an EMBL/GenBank/DDBJ whole genome shotgun (WGS) entry which is preliminary data.</text>
</comment>